<gene>
    <name evidence="2" type="ORF">BHU25_22715</name>
</gene>
<dbReference type="AlphaFoldDB" id="A0A423CZA7"/>
<feature type="compositionally biased region" description="Basic and acidic residues" evidence="1">
    <location>
        <begin position="1"/>
        <end position="20"/>
    </location>
</feature>
<feature type="compositionally biased region" description="Acidic residues" evidence="1">
    <location>
        <begin position="21"/>
        <end position="34"/>
    </location>
</feature>
<accession>A0A423CZA7</accession>
<organism evidence="2 3">
    <name type="scientific">Pseudomonas vranovensis</name>
    <dbReference type="NCBI Taxonomy" id="321661"/>
    <lineage>
        <taxon>Bacteria</taxon>
        <taxon>Pseudomonadati</taxon>
        <taxon>Pseudomonadota</taxon>
        <taxon>Gammaproteobacteria</taxon>
        <taxon>Pseudomonadales</taxon>
        <taxon>Pseudomonadaceae</taxon>
        <taxon>Pseudomonas</taxon>
    </lineage>
</organism>
<dbReference type="Pfam" id="PF19485">
    <property type="entry name" value="DUF6021"/>
    <property type="match status" value="1"/>
</dbReference>
<protein>
    <submittedName>
        <fullName evidence="2">Uncharacterized protein</fullName>
    </submittedName>
</protein>
<evidence type="ECO:0000313" key="2">
    <source>
        <dbReference type="EMBL" id="ROL64695.1"/>
    </source>
</evidence>
<comment type="caution">
    <text evidence="2">The sequence shown here is derived from an EMBL/GenBank/DDBJ whole genome shotgun (WGS) entry which is preliminary data.</text>
</comment>
<reference evidence="2 3" key="1">
    <citation type="submission" date="2016-10" db="EMBL/GenBank/DDBJ databases">
        <title>Comparative genome analysis of multiple Pseudomonas spp. focuses on biocontrol and plant growth promoting traits.</title>
        <authorList>
            <person name="Tao X.-Y."/>
            <person name="Taylor C.G."/>
        </authorList>
    </citation>
    <scope>NUCLEOTIDE SEQUENCE [LARGE SCALE GENOMIC DNA]</scope>
    <source>
        <strain evidence="2 3">15D11</strain>
    </source>
</reference>
<name>A0A423CZA7_9PSED</name>
<keyword evidence="3" id="KW-1185">Reference proteome</keyword>
<dbReference type="Proteomes" id="UP000285286">
    <property type="component" value="Unassembled WGS sequence"/>
</dbReference>
<evidence type="ECO:0000256" key="1">
    <source>
        <dbReference type="SAM" id="MobiDB-lite"/>
    </source>
</evidence>
<sequence length="81" mass="8742">MNKHSDSGPHSSEHASKADDLGFDPDSPDLDDPQVDPTGPAKAPNQPRADQTARDNDFSPDFKSRPEDKPRKDADIDTDGG</sequence>
<evidence type="ECO:0000313" key="3">
    <source>
        <dbReference type="Proteomes" id="UP000285286"/>
    </source>
</evidence>
<dbReference type="RefSeq" id="WP_123567547.1">
    <property type="nucleotide sequence ID" value="NZ_MOAM01000035.1"/>
</dbReference>
<feature type="region of interest" description="Disordered" evidence="1">
    <location>
        <begin position="1"/>
        <end position="81"/>
    </location>
</feature>
<proteinExistence type="predicted"/>
<feature type="compositionally biased region" description="Basic and acidic residues" evidence="1">
    <location>
        <begin position="51"/>
        <end position="75"/>
    </location>
</feature>
<dbReference type="EMBL" id="MOAM01000035">
    <property type="protein sequence ID" value="ROL64695.1"/>
    <property type="molecule type" value="Genomic_DNA"/>
</dbReference>
<dbReference type="InterPro" id="IPR046063">
    <property type="entry name" value="DUF6021"/>
</dbReference>